<dbReference type="AlphaFoldDB" id="A0A6B1F6U8"/>
<dbReference type="InterPro" id="IPR019758">
    <property type="entry name" value="Pept_S26A_signal_pept_1_CS"/>
</dbReference>
<keyword evidence="6 8" id="KW-0378">Hydrolase</keyword>
<evidence type="ECO:0000256" key="3">
    <source>
        <dbReference type="ARBA" id="ARBA00009370"/>
    </source>
</evidence>
<dbReference type="CDD" id="cd06530">
    <property type="entry name" value="S26_SPase_I"/>
    <property type="match status" value="1"/>
</dbReference>
<evidence type="ECO:0000256" key="4">
    <source>
        <dbReference type="ARBA" id="ARBA00013208"/>
    </source>
</evidence>
<feature type="active site" evidence="7">
    <location>
        <position position="139"/>
    </location>
</feature>
<feature type="domain" description="Peptidase S26" evidence="9">
    <location>
        <begin position="58"/>
        <end position="219"/>
    </location>
</feature>
<dbReference type="GO" id="GO:0006465">
    <property type="term" value="P:signal peptide processing"/>
    <property type="evidence" value="ECO:0007669"/>
    <property type="project" value="InterPro"/>
</dbReference>
<comment type="catalytic activity">
    <reaction evidence="1 8">
        <text>Cleavage of hydrophobic, N-terminal signal or leader sequences from secreted and periplasmic proteins.</text>
        <dbReference type="EC" id="3.4.21.89"/>
    </reaction>
</comment>
<dbReference type="PANTHER" id="PTHR43390:SF1">
    <property type="entry name" value="CHLOROPLAST PROCESSING PEPTIDASE"/>
    <property type="match status" value="1"/>
</dbReference>
<dbReference type="NCBIfam" id="TIGR02227">
    <property type="entry name" value="sigpep_I_bact"/>
    <property type="match status" value="1"/>
</dbReference>
<dbReference type="PRINTS" id="PR00727">
    <property type="entry name" value="LEADERPTASE"/>
</dbReference>
<name>A0A6B1F6U8_9SYNE</name>
<dbReference type="PANTHER" id="PTHR43390">
    <property type="entry name" value="SIGNAL PEPTIDASE I"/>
    <property type="match status" value="1"/>
</dbReference>
<dbReference type="GO" id="GO:0005886">
    <property type="term" value="C:plasma membrane"/>
    <property type="evidence" value="ECO:0007669"/>
    <property type="project" value="UniProtKB-SubCell"/>
</dbReference>
<dbReference type="InterPro" id="IPR036286">
    <property type="entry name" value="LexA/Signal_pep-like_sf"/>
</dbReference>
<sequence length="254" mass="27738">MGHAGPLQHLPKLQGPEEVDGSLIHTVILLVVLPASQSDSDHSPTGGSGRHGWRHGWQRTLLSLALVAALTMAVRQWVMEPRWIPSGSMAPTLQVRDLLVVDKLSPRLGCDPQLGDVVVFQPPDALLAMGYDRSQVLIKRVVGRSGDRVAVHNGRLERNGQALREPWTAAPMAYEQSEVTVPPHHLWVLGDNRNNSLDSHVWGPLPRNRVAGRALIRYWPPRRWGGVAGAPRIGCGDHHLRASPSAEGILDSLG</sequence>
<evidence type="ECO:0000313" key="10">
    <source>
        <dbReference type="EMBL" id="MYG38068.1"/>
    </source>
</evidence>
<dbReference type="Pfam" id="PF10502">
    <property type="entry name" value="Peptidase_S26"/>
    <property type="match status" value="1"/>
</dbReference>
<dbReference type="GO" id="GO:0004252">
    <property type="term" value="F:serine-type endopeptidase activity"/>
    <property type="evidence" value="ECO:0007669"/>
    <property type="project" value="InterPro"/>
</dbReference>
<dbReference type="EMBL" id="VYDO01000118">
    <property type="protein sequence ID" value="MYG38068.1"/>
    <property type="molecule type" value="Genomic_DNA"/>
</dbReference>
<feature type="active site" evidence="7">
    <location>
        <position position="88"/>
    </location>
</feature>
<dbReference type="EC" id="3.4.21.89" evidence="4 8"/>
<protein>
    <recommendedName>
        <fullName evidence="4 8">Signal peptidase I</fullName>
        <ecNumber evidence="4 8">3.4.21.89</ecNumber>
    </recommendedName>
</protein>
<evidence type="ECO:0000256" key="7">
    <source>
        <dbReference type="PIRSR" id="PIRSR600223-1"/>
    </source>
</evidence>
<dbReference type="PROSITE" id="PS00501">
    <property type="entry name" value="SPASE_I_1"/>
    <property type="match status" value="1"/>
</dbReference>
<proteinExistence type="inferred from homology"/>
<dbReference type="SUPFAM" id="SSF51306">
    <property type="entry name" value="LexA/Signal peptidase"/>
    <property type="match status" value="1"/>
</dbReference>
<evidence type="ECO:0000256" key="8">
    <source>
        <dbReference type="RuleBase" id="RU362042"/>
    </source>
</evidence>
<evidence type="ECO:0000256" key="6">
    <source>
        <dbReference type="ARBA" id="ARBA00022801"/>
    </source>
</evidence>
<comment type="similarity">
    <text evidence="3 8">Belongs to the peptidase S26 family.</text>
</comment>
<comment type="caution">
    <text evidence="10">The sequence shown here is derived from an EMBL/GenBank/DDBJ whole genome shotgun (WGS) entry which is preliminary data.</text>
</comment>
<organism evidence="10">
    <name type="scientific">Synechococcus sp. SB0676_bin_10</name>
    <dbReference type="NCBI Taxonomy" id="2604869"/>
    <lineage>
        <taxon>Bacteria</taxon>
        <taxon>Bacillati</taxon>
        <taxon>Cyanobacteriota</taxon>
        <taxon>Cyanophyceae</taxon>
        <taxon>Synechococcales</taxon>
        <taxon>Synechococcaceae</taxon>
        <taxon>Synechococcus</taxon>
    </lineage>
</organism>
<reference evidence="10" key="1">
    <citation type="submission" date="2019-09" db="EMBL/GenBank/DDBJ databases">
        <title>Characterisation of the sponge microbiome using genome-centric metagenomics.</title>
        <authorList>
            <person name="Engelberts J.P."/>
            <person name="Robbins S.J."/>
            <person name="De Goeij J.M."/>
            <person name="Aranda M."/>
            <person name="Bell S.C."/>
            <person name="Webster N.S."/>
        </authorList>
    </citation>
    <scope>NUCLEOTIDE SEQUENCE</scope>
    <source>
        <strain evidence="10">SB0676_bin_10</strain>
    </source>
</reference>
<evidence type="ECO:0000259" key="9">
    <source>
        <dbReference type="Pfam" id="PF10502"/>
    </source>
</evidence>
<dbReference type="InterPro" id="IPR019533">
    <property type="entry name" value="Peptidase_S26"/>
</dbReference>
<accession>A0A6B1F6U8</accession>
<comment type="subcellular location">
    <subcellularLocation>
        <location evidence="2">Cell membrane</location>
        <topology evidence="2">Single-pass type II membrane protein</topology>
    </subcellularLocation>
    <subcellularLocation>
        <location evidence="8">Membrane</location>
        <topology evidence="8">Single-pass type II membrane protein</topology>
    </subcellularLocation>
</comment>
<keyword evidence="5 8" id="KW-0645">Protease</keyword>
<dbReference type="PROSITE" id="PS00761">
    <property type="entry name" value="SPASE_I_3"/>
    <property type="match status" value="1"/>
</dbReference>
<evidence type="ECO:0000256" key="5">
    <source>
        <dbReference type="ARBA" id="ARBA00022670"/>
    </source>
</evidence>
<dbReference type="Gene3D" id="2.10.109.10">
    <property type="entry name" value="Umud Fragment, subunit A"/>
    <property type="match status" value="1"/>
</dbReference>
<gene>
    <name evidence="10" type="primary">lepB</name>
    <name evidence="10" type="ORF">F4162_03485</name>
</gene>
<dbReference type="InterPro" id="IPR019756">
    <property type="entry name" value="Pept_S26A_signal_pept_1_Ser-AS"/>
</dbReference>
<dbReference type="InterPro" id="IPR000223">
    <property type="entry name" value="Pept_S26A_signal_pept_1"/>
</dbReference>
<evidence type="ECO:0000256" key="2">
    <source>
        <dbReference type="ARBA" id="ARBA00004401"/>
    </source>
</evidence>
<evidence type="ECO:0000256" key="1">
    <source>
        <dbReference type="ARBA" id="ARBA00000677"/>
    </source>
</evidence>
<dbReference type="GO" id="GO:0009003">
    <property type="term" value="F:signal peptidase activity"/>
    <property type="evidence" value="ECO:0007669"/>
    <property type="project" value="UniProtKB-EC"/>
</dbReference>